<reference evidence="1 2" key="1">
    <citation type="submission" date="2022-05" db="EMBL/GenBank/DDBJ databases">
        <title>Genome Sequencing of Bee-Associated Microbes.</title>
        <authorList>
            <person name="Dunlap C."/>
        </authorList>
    </citation>
    <scope>NUCLEOTIDE SEQUENCE [LARGE SCALE GENOMIC DNA]</scope>
    <source>
        <strain evidence="1 2">NRRL NRS-750</strain>
    </source>
</reference>
<evidence type="ECO:0000313" key="2">
    <source>
        <dbReference type="Proteomes" id="UP001527090"/>
    </source>
</evidence>
<comment type="caution">
    <text evidence="1">The sequence shown here is derived from an EMBL/GenBank/DDBJ whole genome shotgun (WGS) entry which is preliminary data.</text>
</comment>
<proteinExistence type="predicted"/>
<protein>
    <submittedName>
        <fullName evidence="1">Uncharacterized protein</fullName>
    </submittedName>
</protein>
<sequence>MNHDKEAVGQTISYLLQAMIFRDLKVENNIEFTPRGNNEMIIFSEPLFLSDNRFALVHRDITRLEPPSFI</sequence>
<dbReference type="Proteomes" id="UP001527090">
    <property type="component" value="Unassembled WGS sequence"/>
</dbReference>
<evidence type="ECO:0000313" key="1">
    <source>
        <dbReference type="EMBL" id="MCY9532803.1"/>
    </source>
</evidence>
<gene>
    <name evidence="1" type="ORF">M5X04_26190</name>
</gene>
<keyword evidence="2" id="KW-1185">Reference proteome</keyword>
<accession>A0ABT4EK43</accession>
<organism evidence="1 2">
    <name type="scientific">Paenibacillus alvei</name>
    <name type="common">Bacillus alvei</name>
    <dbReference type="NCBI Taxonomy" id="44250"/>
    <lineage>
        <taxon>Bacteria</taxon>
        <taxon>Bacillati</taxon>
        <taxon>Bacillota</taxon>
        <taxon>Bacilli</taxon>
        <taxon>Bacillales</taxon>
        <taxon>Paenibacillaceae</taxon>
        <taxon>Paenibacillus</taxon>
    </lineage>
</organism>
<dbReference type="RefSeq" id="WP_268632965.1">
    <property type="nucleotide sequence ID" value="NZ_JAMDLY010000021.1"/>
</dbReference>
<name>A0ABT4EK43_PAEAL</name>
<dbReference type="EMBL" id="JAMDLY010000021">
    <property type="protein sequence ID" value="MCY9532803.1"/>
    <property type="molecule type" value="Genomic_DNA"/>
</dbReference>